<dbReference type="GO" id="GO:0005576">
    <property type="term" value="C:extracellular region"/>
    <property type="evidence" value="ECO:0007669"/>
    <property type="project" value="UniProtKB-SubCell"/>
</dbReference>
<evidence type="ECO:0000259" key="10">
    <source>
        <dbReference type="Pfam" id="PF05730"/>
    </source>
</evidence>
<evidence type="ECO:0000256" key="1">
    <source>
        <dbReference type="ARBA" id="ARBA00004589"/>
    </source>
</evidence>
<evidence type="ECO:0000256" key="9">
    <source>
        <dbReference type="SAM" id="SignalP"/>
    </source>
</evidence>
<evidence type="ECO:0000313" key="11">
    <source>
        <dbReference type="EMBL" id="RBR25783.1"/>
    </source>
</evidence>
<comment type="caution">
    <text evidence="11">The sequence shown here is derived from an EMBL/GenBank/DDBJ whole genome shotgun (WGS) entry which is preliminary data.</text>
</comment>
<evidence type="ECO:0000313" key="12">
    <source>
        <dbReference type="Proteomes" id="UP000253153"/>
    </source>
</evidence>
<reference evidence="11 12" key="1">
    <citation type="submission" date="2018-06" db="EMBL/GenBank/DDBJ databases">
        <title>Fusarium incarnatum-equiseti species complex species 28.</title>
        <authorList>
            <person name="Gardiner D.M."/>
        </authorList>
    </citation>
    <scope>NUCLEOTIDE SEQUENCE [LARGE SCALE GENOMIC DNA]</scope>
    <source>
        <strain evidence="11 12">FIESC_28</strain>
    </source>
</reference>
<sequence length="94" mass="9183">MQFTKFVAVAFFGTAFALPQAAPTDCPATSAIPTCGAPCITSAAAAAGCTDIPCQCASSDIIQASAIDCVVGNCGFLEALQVQASAAAVCTACA</sequence>
<proteinExistence type="inferred from homology"/>
<dbReference type="Pfam" id="PF05730">
    <property type="entry name" value="CFEM"/>
    <property type="match status" value="1"/>
</dbReference>
<comment type="subcellular location">
    <subcellularLocation>
        <location evidence="1">Membrane</location>
        <topology evidence="1">Lipid-anchor</topology>
        <topology evidence="1">GPI-anchor</topology>
    </subcellularLocation>
    <subcellularLocation>
        <location evidence="2">Secreted</location>
    </subcellularLocation>
</comment>
<keyword evidence="7" id="KW-1015">Disulfide bond</keyword>
<dbReference type="EMBL" id="QKXC01000034">
    <property type="protein sequence ID" value="RBR25783.1"/>
    <property type="molecule type" value="Genomic_DNA"/>
</dbReference>
<evidence type="ECO:0000256" key="2">
    <source>
        <dbReference type="ARBA" id="ARBA00004613"/>
    </source>
</evidence>
<keyword evidence="5" id="KW-0336">GPI-anchor</keyword>
<protein>
    <recommendedName>
        <fullName evidence="10">CFEM domain-containing protein</fullName>
    </recommendedName>
</protein>
<keyword evidence="5" id="KW-0472">Membrane</keyword>
<evidence type="ECO:0000256" key="4">
    <source>
        <dbReference type="ARBA" id="ARBA00022525"/>
    </source>
</evidence>
<keyword evidence="8" id="KW-0449">Lipoprotein</keyword>
<dbReference type="GO" id="GO:0098552">
    <property type="term" value="C:side of membrane"/>
    <property type="evidence" value="ECO:0007669"/>
    <property type="project" value="UniProtKB-KW"/>
</dbReference>
<evidence type="ECO:0000256" key="5">
    <source>
        <dbReference type="ARBA" id="ARBA00022622"/>
    </source>
</evidence>
<dbReference type="OrthoDB" id="3767534at2759"/>
<evidence type="ECO:0000256" key="8">
    <source>
        <dbReference type="ARBA" id="ARBA00023288"/>
    </source>
</evidence>
<dbReference type="RefSeq" id="XP_031020374.1">
    <property type="nucleotide sequence ID" value="XM_031155564.1"/>
</dbReference>
<dbReference type="GeneID" id="41990860"/>
<gene>
    <name evidence="11" type="ORF">FIESC28_01413</name>
</gene>
<evidence type="ECO:0000256" key="7">
    <source>
        <dbReference type="ARBA" id="ARBA00023157"/>
    </source>
</evidence>
<accession>A0A366S8W8</accession>
<feature type="domain" description="CFEM" evidence="10">
    <location>
        <begin position="30"/>
        <end position="90"/>
    </location>
</feature>
<keyword evidence="6 9" id="KW-0732">Signal</keyword>
<keyword evidence="5" id="KW-0325">Glycoprotein</keyword>
<keyword evidence="4" id="KW-0964">Secreted</keyword>
<organism evidence="11 12">
    <name type="scientific">Fusarium coffeatum</name>
    <dbReference type="NCBI Taxonomy" id="231269"/>
    <lineage>
        <taxon>Eukaryota</taxon>
        <taxon>Fungi</taxon>
        <taxon>Dikarya</taxon>
        <taxon>Ascomycota</taxon>
        <taxon>Pezizomycotina</taxon>
        <taxon>Sordariomycetes</taxon>
        <taxon>Hypocreomycetidae</taxon>
        <taxon>Hypocreales</taxon>
        <taxon>Nectriaceae</taxon>
        <taxon>Fusarium</taxon>
        <taxon>Fusarium incarnatum-equiseti species complex</taxon>
    </lineage>
</organism>
<evidence type="ECO:0000256" key="3">
    <source>
        <dbReference type="ARBA" id="ARBA00010031"/>
    </source>
</evidence>
<evidence type="ECO:0000256" key="6">
    <source>
        <dbReference type="ARBA" id="ARBA00022729"/>
    </source>
</evidence>
<comment type="similarity">
    <text evidence="3">Belongs to the RBT5 family.</text>
</comment>
<feature type="signal peptide" evidence="9">
    <location>
        <begin position="1"/>
        <end position="17"/>
    </location>
</feature>
<feature type="chain" id="PRO_5017008064" description="CFEM domain-containing protein" evidence="9">
    <location>
        <begin position="18"/>
        <end position="94"/>
    </location>
</feature>
<dbReference type="Proteomes" id="UP000253153">
    <property type="component" value="Unassembled WGS sequence"/>
</dbReference>
<name>A0A366S8W8_9HYPO</name>
<dbReference type="AlphaFoldDB" id="A0A366S8W8"/>
<dbReference type="InterPro" id="IPR008427">
    <property type="entry name" value="Extracellular_membr_CFEM_dom"/>
</dbReference>
<keyword evidence="12" id="KW-1185">Reference proteome</keyword>